<dbReference type="AlphaFoldDB" id="F4CLB5"/>
<evidence type="ECO:0000256" key="3">
    <source>
        <dbReference type="ARBA" id="ARBA00022723"/>
    </source>
</evidence>
<gene>
    <name evidence="5" type="ordered locus">Psed_3787</name>
</gene>
<name>F4CLB5_PSEUX</name>
<dbReference type="HOGENOM" id="CLU_065536_0_0_11"/>
<dbReference type="PANTHER" id="PTHR37418">
    <property type="entry name" value="3-KETO-5-AMINOHEXANOATE CLEAVAGE ENZYME-RELATED"/>
    <property type="match status" value="1"/>
</dbReference>
<keyword evidence="6" id="KW-1185">Reference proteome</keyword>
<dbReference type="GO" id="GO:0046872">
    <property type="term" value="F:metal ion binding"/>
    <property type="evidence" value="ECO:0007669"/>
    <property type="project" value="UniProtKB-KW"/>
</dbReference>
<evidence type="ECO:0000313" key="5">
    <source>
        <dbReference type="EMBL" id="AEA25957.1"/>
    </source>
</evidence>
<keyword evidence="4" id="KW-0862">Zinc</keyword>
<evidence type="ECO:0000313" key="6">
    <source>
        <dbReference type="Proteomes" id="UP000007809"/>
    </source>
</evidence>
<dbReference type="KEGG" id="pdx:Psed_3787"/>
<dbReference type="Proteomes" id="UP000007809">
    <property type="component" value="Chromosome"/>
</dbReference>
<organism evidence="5 6">
    <name type="scientific">Pseudonocardia dioxanivorans (strain ATCC 55486 / DSM 44775 / JCM 13855 / CB1190)</name>
    <dbReference type="NCBI Taxonomy" id="675635"/>
    <lineage>
        <taxon>Bacteria</taxon>
        <taxon>Bacillati</taxon>
        <taxon>Actinomycetota</taxon>
        <taxon>Actinomycetes</taxon>
        <taxon>Pseudonocardiales</taxon>
        <taxon>Pseudonocardiaceae</taxon>
        <taxon>Pseudonocardia</taxon>
    </lineage>
</organism>
<evidence type="ECO:0008006" key="7">
    <source>
        <dbReference type="Google" id="ProtNLM"/>
    </source>
</evidence>
<keyword evidence="3" id="KW-0479">Metal-binding</keyword>
<dbReference type="STRING" id="675635.Psed_3787"/>
<keyword evidence="2" id="KW-0808">Transferase</keyword>
<dbReference type="EMBL" id="CP002593">
    <property type="protein sequence ID" value="AEA25957.1"/>
    <property type="molecule type" value="Genomic_DNA"/>
</dbReference>
<protein>
    <recommendedName>
        <fullName evidence="7">3-keto-5-aminohexanoate cleavage enzyme</fullName>
    </recommendedName>
</protein>
<reference evidence="5 6" key="1">
    <citation type="journal article" date="2011" name="J. Bacteriol.">
        <title>Genome sequence of the 1,4-dioxane-degrading Pseudonocardia dioxanivorans strain CB1190.</title>
        <authorList>
            <person name="Sales C.M."/>
            <person name="Mahendra S."/>
            <person name="Grostern A."/>
            <person name="Parales R.E."/>
            <person name="Goodwin L.A."/>
            <person name="Woyke T."/>
            <person name="Nolan M."/>
            <person name="Lapidus A."/>
            <person name="Chertkov O."/>
            <person name="Ovchinnikova G."/>
            <person name="Sczyrba A."/>
            <person name="Alvarez-Cohen L."/>
        </authorList>
    </citation>
    <scope>NUCLEOTIDE SEQUENCE [LARGE SCALE GENOMIC DNA]</scope>
    <source>
        <strain evidence="6">ATCC 55486 / DSM 44775 / JCM 13855 / CB1190</strain>
    </source>
</reference>
<accession>F4CLB5</accession>
<evidence type="ECO:0000256" key="4">
    <source>
        <dbReference type="ARBA" id="ARBA00022833"/>
    </source>
</evidence>
<dbReference type="InterPro" id="IPR013785">
    <property type="entry name" value="Aldolase_TIM"/>
</dbReference>
<proteinExistence type="predicted"/>
<evidence type="ECO:0000256" key="2">
    <source>
        <dbReference type="ARBA" id="ARBA00022679"/>
    </source>
</evidence>
<comment type="cofactor">
    <cofactor evidence="1">
        <name>Zn(2+)</name>
        <dbReference type="ChEBI" id="CHEBI:29105"/>
    </cofactor>
</comment>
<dbReference type="InterPro" id="IPR008567">
    <property type="entry name" value="BKACE"/>
</dbReference>
<evidence type="ECO:0000256" key="1">
    <source>
        <dbReference type="ARBA" id="ARBA00001947"/>
    </source>
</evidence>
<dbReference type="GO" id="GO:0043720">
    <property type="term" value="F:3-keto-5-aminohexanoate cleavage activity"/>
    <property type="evidence" value="ECO:0007669"/>
    <property type="project" value="InterPro"/>
</dbReference>
<dbReference type="PANTHER" id="PTHR37418:SF2">
    <property type="entry name" value="3-KETO-5-AMINOHEXANOATE CLEAVAGE ENZYME"/>
    <property type="match status" value="1"/>
</dbReference>
<dbReference type="Gene3D" id="3.20.20.70">
    <property type="entry name" value="Aldolase class I"/>
    <property type="match status" value="1"/>
</dbReference>
<dbReference type="Pfam" id="PF05853">
    <property type="entry name" value="BKACE"/>
    <property type="match status" value="1"/>
</dbReference>
<dbReference type="eggNOG" id="COG3246">
    <property type="taxonomic scope" value="Bacteria"/>
</dbReference>
<sequence length="312" mass="32977">MPDGDRLVGSGALDHHRRVTSPVIVELALNGPTPRSVNRHVPRSPAEITAVALEGIELGASIVHNHNDDPMFTADGVHAVEPYVRAWTPILDRYPDVLLYPTMGAAARGIPVERRWAHVEELARRRMGMTLVDPGSVNLGLTSDGVLDPVAAAEPYANPHADTDHMITRTAALGAAPSISIFEPGYLRTVLTWHRTGRLPAGAIVKLYFGGRLEFGLPPTPTALEAYLELLAPSGLPWSVAVLGGDVVGCGLAELAVRRGGHVRVGLEDHAGPGEPSNADLLRALGELLADMGRVPASIAETRAILGVPATA</sequence>